<dbReference type="GO" id="GO:0003677">
    <property type="term" value="F:DNA binding"/>
    <property type="evidence" value="ECO:0007669"/>
    <property type="project" value="UniProtKB-KW"/>
</dbReference>
<accession>A0A9X1T4M5</accession>
<reference evidence="3" key="1">
    <citation type="submission" date="2021-11" db="EMBL/GenBank/DDBJ databases">
        <title>Streptomyces corallinus and Kineosporia corallina sp. nov., two new coral-derived marine actinobacteria.</title>
        <authorList>
            <person name="Buangrab K."/>
            <person name="Sutthacheep M."/>
            <person name="Yeemin T."/>
            <person name="Harunari E."/>
            <person name="Igarashi Y."/>
            <person name="Sripreechasak P."/>
            <person name="Kanchanasin P."/>
            <person name="Tanasupawat S."/>
            <person name="Phongsopitanun W."/>
        </authorList>
    </citation>
    <scope>NUCLEOTIDE SEQUENCE</scope>
    <source>
        <strain evidence="3">JCM 31032</strain>
    </source>
</reference>
<dbReference type="RefSeq" id="WP_231449649.1">
    <property type="nucleotide sequence ID" value="NZ_JAJOMB010000034.1"/>
</dbReference>
<dbReference type="PANTHER" id="PTHR30204:SF93">
    <property type="entry name" value="HTH MERR-TYPE DOMAIN-CONTAINING PROTEIN"/>
    <property type="match status" value="1"/>
</dbReference>
<dbReference type="SUPFAM" id="SSF46955">
    <property type="entry name" value="Putative DNA-binding domain"/>
    <property type="match status" value="1"/>
</dbReference>
<sequence>MTTLRADGALPADTGMTMGAQDTFTIEELATAAGMTPRNVRAYRTKGLLAPPNRVGRTSRYQESHLRRLRDIRQLRDAGLPLKMIIDAAARGEDLGPTGALWQAAGPTAIERGRRRLDGGLEPTSAASGSVLVDAQAYDLMRALREAGVPASTVLRLALRAAAAGRALAQEISDVLTEGGERPALEPVPERAGGPVPDLVVLNGQPQASDVIDLATAITRGVLGSSGKLAHP</sequence>
<keyword evidence="4" id="KW-1185">Reference proteome</keyword>
<keyword evidence="1" id="KW-0238">DNA-binding</keyword>
<organism evidence="3 4">
    <name type="scientific">Kineosporia babensis</name>
    <dbReference type="NCBI Taxonomy" id="499548"/>
    <lineage>
        <taxon>Bacteria</taxon>
        <taxon>Bacillati</taxon>
        <taxon>Actinomycetota</taxon>
        <taxon>Actinomycetes</taxon>
        <taxon>Kineosporiales</taxon>
        <taxon>Kineosporiaceae</taxon>
        <taxon>Kineosporia</taxon>
    </lineage>
</organism>
<name>A0A9X1T4M5_9ACTN</name>
<feature type="domain" description="HTH merR-type" evidence="2">
    <location>
        <begin position="23"/>
        <end position="91"/>
    </location>
</feature>
<dbReference type="Gene3D" id="1.10.1660.10">
    <property type="match status" value="1"/>
</dbReference>
<dbReference type="AlphaFoldDB" id="A0A9X1T4M5"/>
<dbReference type="PRINTS" id="PR00040">
    <property type="entry name" value="HTHMERR"/>
</dbReference>
<protein>
    <submittedName>
        <fullName evidence="3">Helix-turn-helix domain-containing protein</fullName>
    </submittedName>
</protein>
<dbReference type="Pfam" id="PF13411">
    <property type="entry name" value="MerR_1"/>
    <property type="match status" value="1"/>
</dbReference>
<evidence type="ECO:0000313" key="3">
    <source>
        <dbReference type="EMBL" id="MCD5316798.1"/>
    </source>
</evidence>
<comment type="caution">
    <text evidence="3">The sequence shown here is derived from an EMBL/GenBank/DDBJ whole genome shotgun (WGS) entry which is preliminary data.</text>
</comment>
<dbReference type="Proteomes" id="UP001138997">
    <property type="component" value="Unassembled WGS sequence"/>
</dbReference>
<gene>
    <name evidence="3" type="ORF">LR394_38480</name>
</gene>
<evidence type="ECO:0000256" key="1">
    <source>
        <dbReference type="ARBA" id="ARBA00023125"/>
    </source>
</evidence>
<evidence type="ECO:0000313" key="4">
    <source>
        <dbReference type="Proteomes" id="UP001138997"/>
    </source>
</evidence>
<dbReference type="GO" id="GO:0003700">
    <property type="term" value="F:DNA-binding transcription factor activity"/>
    <property type="evidence" value="ECO:0007669"/>
    <property type="project" value="InterPro"/>
</dbReference>
<dbReference type="EMBL" id="JAJOMB010000034">
    <property type="protein sequence ID" value="MCD5316798.1"/>
    <property type="molecule type" value="Genomic_DNA"/>
</dbReference>
<dbReference type="SMART" id="SM00422">
    <property type="entry name" value="HTH_MERR"/>
    <property type="match status" value="1"/>
</dbReference>
<proteinExistence type="predicted"/>
<dbReference type="PROSITE" id="PS50937">
    <property type="entry name" value="HTH_MERR_2"/>
    <property type="match status" value="1"/>
</dbReference>
<dbReference type="InterPro" id="IPR009061">
    <property type="entry name" value="DNA-bd_dom_put_sf"/>
</dbReference>
<dbReference type="PANTHER" id="PTHR30204">
    <property type="entry name" value="REDOX-CYCLING DRUG-SENSING TRANSCRIPTIONAL ACTIVATOR SOXR"/>
    <property type="match status" value="1"/>
</dbReference>
<evidence type="ECO:0000259" key="2">
    <source>
        <dbReference type="PROSITE" id="PS50937"/>
    </source>
</evidence>
<dbReference type="InterPro" id="IPR047057">
    <property type="entry name" value="MerR_fam"/>
</dbReference>
<dbReference type="InterPro" id="IPR000551">
    <property type="entry name" value="MerR-type_HTH_dom"/>
</dbReference>